<proteinExistence type="predicted"/>
<dbReference type="SUPFAM" id="SSF82185">
    <property type="entry name" value="Histone H3 K4-specific methyltransferase SET7/9 N-terminal domain"/>
    <property type="match status" value="2"/>
</dbReference>
<evidence type="ECO:0000313" key="2">
    <source>
        <dbReference type="EMBL" id="WMB73947.1"/>
    </source>
</evidence>
<dbReference type="Gene3D" id="2.20.110.10">
    <property type="entry name" value="Histone H3 K4-specific methyltransferase SET7/9 N-terminal domain"/>
    <property type="match status" value="2"/>
</dbReference>
<evidence type="ECO:0008006" key="3">
    <source>
        <dbReference type="Google" id="ProtNLM"/>
    </source>
</evidence>
<dbReference type="RefSeq" id="WP_306684775.1">
    <property type="nucleotide sequence ID" value="NZ_CP132914.1"/>
</dbReference>
<dbReference type="PANTHER" id="PTHR33706">
    <property type="entry name" value="MORN VARIANT REPEAT PROTEIN"/>
    <property type="match status" value="1"/>
</dbReference>
<dbReference type="AlphaFoldDB" id="A0AA50KFB8"/>
<accession>A0AA50KFB8</accession>
<dbReference type="GeneID" id="301338477"/>
<reference evidence="2" key="1">
    <citation type="submission" date="2023-08" db="EMBL/GenBank/DDBJ databases">
        <title>Complete genome sequence of Shewanella oncorhynchi Z-P2, a siderophore putrebactin-producing bacterium.</title>
        <authorList>
            <person name="Zhang Y."/>
        </authorList>
    </citation>
    <scope>NUCLEOTIDE SEQUENCE</scope>
    <source>
        <strain evidence="2">Z-P2</strain>
    </source>
</reference>
<dbReference type="PANTHER" id="PTHR33706:SF1">
    <property type="entry name" value="TPR REPEAT PROTEIN"/>
    <property type="match status" value="1"/>
</dbReference>
<gene>
    <name evidence="2" type="ORF">RA178_04795</name>
</gene>
<protein>
    <recommendedName>
        <fullName evidence="3">MORN repeat variant</fullName>
    </recommendedName>
</protein>
<dbReference type="EMBL" id="CP132914">
    <property type="protein sequence ID" value="WMB73947.1"/>
    <property type="molecule type" value="Genomic_DNA"/>
</dbReference>
<sequence length="684" mass="78188">MELSIRSLFTAAGMVLLSSLMVIPAASAAVKTVHPTVDLPNGQWLNFHQKDNQVWSEMSDGDAPGVHLDDYGAAEIVAVFYYDFDKGGDKEVVVMLKDADGQHLRGYGFEDSKLTKLPRLQVVLDEVAPTLSSFTVSDTRKVLNQIPPQQYRMTYDVEAIEDPAIKSIIDGSSKLKPTLIDYRNAKGLPADVKTADEYKLRYPLTRKDKDAQGREHQYSLVTHFYRNDYREQQGSFVLVSVVFEADDVDWLNSGEGEIPKTGPAYDYMNLGGSWAGLALESHYAQGVLDGPYIAYDNRNANIMLNGQYKQGKKVGKWMEADGQASYWEGEYLDGKKQGKWIAQSMFDEADNYGFAHYNQGVLDGPYEIYEPEYGGDTGDKRLSEKGIYHNGVKDGEWLESNGNKGHYQNGIKQGPWVDKVSLGEYRNYVGNGAYLDGKRTGPWVFKTDKKSRFEVTYLNGLREGEEKLISDENVLFANKHYKQGLLDGQSIWYSAQDVANGIRHYRKGEYHGMQAIFDPNHNHRLMELSHYEYDETLPFKPSQDECIMRENPYSNDCKDILNPPFRNTQSIKHGQQYYYDSKGKLYKFSDYHHGNLIKEYEFDEEGHVQKLQNNEQGQDSQISIRYKKDGGYSLSNYSDNEQRGWTYEIDNKDRLLSLKYYHDGEKKGFTIRYNTDGSYAITER</sequence>
<keyword evidence="1" id="KW-0732">Signal</keyword>
<name>A0AA50KFB8_9GAMM</name>
<feature type="signal peptide" evidence="1">
    <location>
        <begin position="1"/>
        <end position="28"/>
    </location>
</feature>
<dbReference type="Proteomes" id="UP001236800">
    <property type="component" value="Chromosome"/>
</dbReference>
<dbReference type="KEGG" id="sog:RA178_04795"/>
<feature type="chain" id="PRO_5041315929" description="MORN repeat variant" evidence="1">
    <location>
        <begin position="29"/>
        <end position="684"/>
    </location>
</feature>
<evidence type="ECO:0000256" key="1">
    <source>
        <dbReference type="SAM" id="SignalP"/>
    </source>
</evidence>
<organism evidence="2">
    <name type="scientific">Shewanella oncorhynchi</name>
    <dbReference type="NCBI Taxonomy" id="2726434"/>
    <lineage>
        <taxon>Bacteria</taxon>
        <taxon>Pseudomonadati</taxon>
        <taxon>Pseudomonadota</taxon>
        <taxon>Gammaproteobacteria</taxon>
        <taxon>Alteromonadales</taxon>
        <taxon>Shewanellaceae</taxon>
        <taxon>Shewanella</taxon>
    </lineage>
</organism>